<dbReference type="Proteomes" id="UP001202961">
    <property type="component" value="Unassembled WGS sequence"/>
</dbReference>
<dbReference type="EMBL" id="JAMQBK010000096">
    <property type="protein sequence ID" value="MCM2374663.1"/>
    <property type="molecule type" value="Genomic_DNA"/>
</dbReference>
<sequence length="259" mass="29425">MLRFFQWSRESLKLRVDLSKLLSKPNAGDDDFWKAYEILTELFHRIAVATEIVAADFADEDMGDFFHAYHRRIADFLCWLAECDDDPLPSSSPNYPWVFRREVLTANFLVHCLMGQDSGADFLDTSDRMQDAMLRLAMGNAVIARRQVIADVDRELAIVWEVRFLDERDFGALAQLREAAHQWDGDQINGGDLCIAIKRGLSGLSLLSCERWDNAYQACTDLWTIVHGNRCSEKRSSGTSSDVGQAVSQQITHIFKIIA</sequence>
<evidence type="ECO:0000313" key="1">
    <source>
        <dbReference type="EMBL" id="MCM2374663.1"/>
    </source>
</evidence>
<reference evidence="1 2" key="1">
    <citation type="journal article" date="2022" name="Syst. Appl. Microbiol.">
        <title>Rhodopirellula aestuarii sp. nov., a novel member of the genus Rhodopirellula isolated from brackish sediments collected in the Tagus River estuary, Portugal.</title>
        <authorList>
            <person name="Vitorino I.R."/>
            <person name="Klimek D."/>
            <person name="Calusinska M."/>
            <person name="Lobo-da-Cunha A."/>
            <person name="Vasconcelos V."/>
            <person name="Lage O.M."/>
        </authorList>
    </citation>
    <scope>NUCLEOTIDE SEQUENCE [LARGE SCALE GENOMIC DNA]</scope>
    <source>
        <strain evidence="1 2">ICT_H3.1</strain>
    </source>
</reference>
<gene>
    <name evidence="1" type="ORF">NB063_28915</name>
</gene>
<organism evidence="1 2">
    <name type="scientific">Aporhodopirellula aestuarii</name>
    <dbReference type="NCBI Taxonomy" id="2950107"/>
    <lineage>
        <taxon>Bacteria</taxon>
        <taxon>Pseudomonadati</taxon>
        <taxon>Planctomycetota</taxon>
        <taxon>Planctomycetia</taxon>
        <taxon>Pirellulales</taxon>
        <taxon>Pirellulaceae</taxon>
        <taxon>Aporhodopirellula</taxon>
    </lineage>
</organism>
<keyword evidence="2" id="KW-1185">Reference proteome</keyword>
<name>A0ABT0UE65_9BACT</name>
<comment type="caution">
    <text evidence="1">The sequence shown here is derived from an EMBL/GenBank/DDBJ whole genome shotgun (WGS) entry which is preliminary data.</text>
</comment>
<evidence type="ECO:0000313" key="2">
    <source>
        <dbReference type="Proteomes" id="UP001202961"/>
    </source>
</evidence>
<accession>A0ABT0UE65</accession>
<protein>
    <submittedName>
        <fullName evidence="1">Uncharacterized protein</fullName>
    </submittedName>
</protein>
<proteinExistence type="predicted"/>
<dbReference type="RefSeq" id="WP_250932666.1">
    <property type="nucleotide sequence ID" value="NZ_JAMQBK010000096.1"/>
</dbReference>